<dbReference type="Proteomes" id="UP000192276">
    <property type="component" value="Unassembled WGS sequence"/>
</dbReference>
<evidence type="ECO:0000256" key="9">
    <source>
        <dbReference type="ARBA" id="ARBA00029986"/>
    </source>
</evidence>
<evidence type="ECO:0000259" key="11">
    <source>
        <dbReference type="Pfam" id="PF05698"/>
    </source>
</evidence>
<evidence type="ECO:0000256" key="8">
    <source>
        <dbReference type="ARBA" id="ARBA00023235"/>
    </source>
</evidence>
<dbReference type="GO" id="GO:0043022">
    <property type="term" value="F:ribosome binding"/>
    <property type="evidence" value="ECO:0007669"/>
    <property type="project" value="TreeGrafter"/>
</dbReference>
<dbReference type="PANTHER" id="PTHR30560:SF3">
    <property type="entry name" value="TRIGGER FACTOR-LIKE PROTEIN TIG, CHLOROPLASTIC"/>
    <property type="match status" value="1"/>
</dbReference>
<evidence type="ECO:0000256" key="2">
    <source>
        <dbReference type="ARBA" id="ARBA00004496"/>
    </source>
</evidence>
<dbReference type="Pfam" id="PF05697">
    <property type="entry name" value="Trigger_N"/>
    <property type="match status" value="1"/>
</dbReference>
<dbReference type="InterPro" id="IPR037041">
    <property type="entry name" value="Trigger_fac_C_sf"/>
</dbReference>
<name>A0A1V9FI00_9BACT</name>
<dbReference type="EMBL" id="LWBP01000190">
    <property type="protein sequence ID" value="OQP57901.1"/>
    <property type="molecule type" value="Genomic_DNA"/>
</dbReference>
<comment type="subcellular location">
    <subcellularLocation>
        <location evidence="2">Cytoplasm</location>
    </subcellularLocation>
</comment>
<evidence type="ECO:0000259" key="10">
    <source>
        <dbReference type="Pfam" id="PF05697"/>
    </source>
</evidence>
<gene>
    <name evidence="12" type="ORF">A4R26_23640</name>
</gene>
<accession>A0A1V9FI00</accession>
<dbReference type="InterPro" id="IPR027304">
    <property type="entry name" value="Trigger_fact/SurA_dom_sf"/>
</dbReference>
<sequence length="459" mass="53167">MATVTRENIGLLNDKITIKVAGADYLPSFEKALKNYSKQANIPGFRKGMVPTGMIKKMHGQSVFADEVIRTVEKELSTYMQNEKLEIFAQPLPLVQNEGPKLDMNNPAEYVFDFEVGLKPDFKVADLSKEKMTRYKVTVTEEMINEEVNRLQVRHGKLADRDAVTEDDNVLNVTFTETDANGNEIEGGIKKDNSFLVKYFGTAYRSNLTGKKTGDVLNFQLNKAFDEKEREWVLGDLGLDKHDEAAAAKFFNMAITKVGLVEKAELNEEFFKAVYPKKEINSEADLRNEIKSEIEGYWEKQTKNHLQHEIYHVLVDHTKIEFPESFLKRWMQTGGEQPKTQEEVEHEFPTFVNQLKWTLITDQLVRENNIEVKNEDIEAFAKQQLFGYMGMSMQEDEQPWIAEYITRMMKDRKFVEDAYHRIQTEKVFDLAETKVNAAEKPVTVEEFSKETEKHQHHQH</sequence>
<dbReference type="OrthoDB" id="9767721at2"/>
<dbReference type="InterPro" id="IPR036611">
    <property type="entry name" value="Trigger_fac_ribosome-bd_sf"/>
</dbReference>
<dbReference type="GO" id="GO:0015031">
    <property type="term" value="P:protein transport"/>
    <property type="evidence" value="ECO:0007669"/>
    <property type="project" value="InterPro"/>
</dbReference>
<dbReference type="EC" id="5.2.1.8" evidence="4"/>
<proteinExistence type="inferred from homology"/>
<keyword evidence="8" id="KW-0413">Isomerase</keyword>
<organism evidence="12 13">
    <name type="scientific">Niastella populi</name>
    <dbReference type="NCBI Taxonomy" id="550983"/>
    <lineage>
        <taxon>Bacteria</taxon>
        <taxon>Pseudomonadati</taxon>
        <taxon>Bacteroidota</taxon>
        <taxon>Chitinophagia</taxon>
        <taxon>Chitinophagales</taxon>
        <taxon>Chitinophagaceae</taxon>
        <taxon>Niastella</taxon>
    </lineage>
</organism>
<dbReference type="InterPro" id="IPR005215">
    <property type="entry name" value="Trig_fac"/>
</dbReference>
<keyword evidence="6" id="KW-0697">Rotamase</keyword>
<feature type="domain" description="Trigger factor C-terminal" evidence="11">
    <location>
        <begin position="284"/>
        <end position="385"/>
    </location>
</feature>
<keyword evidence="13" id="KW-1185">Reference proteome</keyword>
<dbReference type="NCBIfam" id="TIGR00115">
    <property type="entry name" value="tig"/>
    <property type="match status" value="1"/>
</dbReference>
<dbReference type="InterPro" id="IPR008881">
    <property type="entry name" value="Trigger_fac_ribosome-bd_bac"/>
</dbReference>
<evidence type="ECO:0000256" key="7">
    <source>
        <dbReference type="ARBA" id="ARBA00023186"/>
    </source>
</evidence>
<evidence type="ECO:0000313" key="12">
    <source>
        <dbReference type="EMBL" id="OQP57901.1"/>
    </source>
</evidence>
<reference evidence="13" key="1">
    <citation type="submission" date="2016-04" db="EMBL/GenBank/DDBJ databases">
        <authorList>
            <person name="Chen L."/>
            <person name="Zhuang W."/>
            <person name="Wang G."/>
        </authorList>
    </citation>
    <scope>NUCLEOTIDE SEQUENCE [LARGE SCALE GENOMIC DNA]</scope>
    <source>
        <strain evidence="13">208</strain>
    </source>
</reference>
<dbReference type="SUPFAM" id="SSF102735">
    <property type="entry name" value="Trigger factor ribosome-binding domain"/>
    <property type="match status" value="1"/>
</dbReference>
<evidence type="ECO:0000256" key="1">
    <source>
        <dbReference type="ARBA" id="ARBA00000971"/>
    </source>
</evidence>
<dbReference type="GO" id="GO:0044183">
    <property type="term" value="F:protein folding chaperone"/>
    <property type="evidence" value="ECO:0007669"/>
    <property type="project" value="TreeGrafter"/>
</dbReference>
<dbReference type="GO" id="GO:0005737">
    <property type="term" value="C:cytoplasm"/>
    <property type="evidence" value="ECO:0007669"/>
    <property type="project" value="UniProtKB-SubCell"/>
</dbReference>
<comment type="similarity">
    <text evidence="3">Belongs to the FKBP-type PPIase family. Tig subfamily.</text>
</comment>
<dbReference type="STRING" id="550983.A4R26_23640"/>
<dbReference type="Gene3D" id="1.10.3120.10">
    <property type="entry name" value="Trigger factor, C-terminal domain"/>
    <property type="match status" value="1"/>
</dbReference>
<dbReference type="PIRSF" id="PIRSF003095">
    <property type="entry name" value="Trigger_factor"/>
    <property type="match status" value="1"/>
</dbReference>
<dbReference type="SUPFAM" id="SSF109998">
    <property type="entry name" value="Triger factor/SurA peptide-binding domain-like"/>
    <property type="match status" value="1"/>
</dbReference>
<dbReference type="RefSeq" id="WP_081166884.1">
    <property type="nucleotide sequence ID" value="NZ_LWBP01000190.1"/>
</dbReference>
<comment type="caution">
    <text evidence="12">The sequence shown here is derived from an EMBL/GenBank/DDBJ whole genome shotgun (WGS) entry which is preliminary data.</text>
</comment>
<dbReference type="Gene3D" id="3.30.70.1050">
    <property type="entry name" value="Trigger factor ribosome-binding domain"/>
    <property type="match status" value="1"/>
</dbReference>
<dbReference type="GO" id="GO:0043335">
    <property type="term" value="P:protein unfolding"/>
    <property type="evidence" value="ECO:0007669"/>
    <property type="project" value="TreeGrafter"/>
</dbReference>
<evidence type="ECO:0000256" key="5">
    <source>
        <dbReference type="ARBA" id="ARBA00016902"/>
    </source>
</evidence>
<keyword evidence="7" id="KW-0143">Chaperone</keyword>
<comment type="catalytic activity">
    <reaction evidence="1">
        <text>[protein]-peptidylproline (omega=180) = [protein]-peptidylproline (omega=0)</text>
        <dbReference type="Rhea" id="RHEA:16237"/>
        <dbReference type="Rhea" id="RHEA-COMP:10747"/>
        <dbReference type="Rhea" id="RHEA-COMP:10748"/>
        <dbReference type="ChEBI" id="CHEBI:83833"/>
        <dbReference type="ChEBI" id="CHEBI:83834"/>
        <dbReference type="EC" id="5.2.1.8"/>
    </reaction>
</comment>
<feature type="domain" description="Trigger factor ribosome-binding bacterial" evidence="10">
    <location>
        <begin position="4"/>
        <end position="151"/>
    </location>
</feature>
<dbReference type="SUPFAM" id="SSF54534">
    <property type="entry name" value="FKBP-like"/>
    <property type="match status" value="1"/>
</dbReference>
<dbReference type="Pfam" id="PF05698">
    <property type="entry name" value="Trigger_C"/>
    <property type="match status" value="1"/>
</dbReference>
<protein>
    <recommendedName>
        <fullName evidence="5">Trigger factor</fullName>
        <ecNumber evidence="4">5.2.1.8</ecNumber>
    </recommendedName>
    <alternativeName>
        <fullName evidence="9">PPIase</fullName>
    </alternativeName>
</protein>
<dbReference type="InterPro" id="IPR008880">
    <property type="entry name" value="Trigger_fac_C"/>
</dbReference>
<evidence type="ECO:0000256" key="4">
    <source>
        <dbReference type="ARBA" id="ARBA00013194"/>
    </source>
</evidence>
<dbReference type="AlphaFoldDB" id="A0A1V9FI00"/>
<evidence type="ECO:0000313" key="13">
    <source>
        <dbReference type="Proteomes" id="UP000192276"/>
    </source>
</evidence>
<evidence type="ECO:0000256" key="6">
    <source>
        <dbReference type="ARBA" id="ARBA00023110"/>
    </source>
</evidence>
<dbReference type="GO" id="GO:0051083">
    <property type="term" value="P:'de novo' cotranslational protein folding"/>
    <property type="evidence" value="ECO:0007669"/>
    <property type="project" value="TreeGrafter"/>
</dbReference>
<dbReference type="GO" id="GO:0003755">
    <property type="term" value="F:peptidyl-prolyl cis-trans isomerase activity"/>
    <property type="evidence" value="ECO:0007669"/>
    <property type="project" value="UniProtKB-KW"/>
</dbReference>
<dbReference type="PANTHER" id="PTHR30560">
    <property type="entry name" value="TRIGGER FACTOR CHAPERONE AND PEPTIDYL-PROLYL CIS/TRANS ISOMERASE"/>
    <property type="match status" value="1"/>
</dbReference>
<evidence type="ECO:0000256" key="3">
    <source>
        <dbReference type="ARBA" id="ARBA00005464"/>
    </source>
</evidence>